<sequence length="774" mass="85217">MKKKSAAARIEPYTHPAAGWGALKAVTINLIKEKVAGGNYRTLLRQNQPDGFDCPGCAWPDRQHASTFEFCENGVKAVAAEATSKRVTPEFFAAHTVTELLEQTDFELEQHGRLTDPMVYDARTDRYVPIAWDDAFKLIARHLRALPDPNQAAFYTSGRASNEAAFLYQLLVRMYGTNNFPDCSNMCHEATSRGLPASVGVGKGTVTLDDFEHADTLLIFGQNPATNHPRMMGELRECAKRGATIVSINPLKERGLERFADPQSPLEMLTMSGTNIASTFIQPTIGGDFALIKAMAKRVLELDDAARAAGAPRVVDTAFIGEHTAGFDAFADDLRNESWSALTAESGVPYEQIDGLAQLYARSQRVIATWGMGITQHKHSVATVQMLTNLMLMRGNIGRPGAGLCPVRGHSNVQGNRTVGIEEKPSQAFLDRLGRVFDFTPPRHHGYDVVETIEAMREGRVKVLIGLGGNFAMATPDTPRTWEGMRRCELSVHITTKLNRSHLIHGRDALILPTLGRTEIDLQDNVAQGVTVEDSMSMVHVSYGMNKPASPNLMSEPAIVAHIGHALFGSGKIDWLAYKDDYAKIRDAIEATVDGFHDYNTRIARPGGFHLRVASRDREWLTPTGKANFIAHALPTDTPIQRARALHGERLMTLMTTRSHDQYNTTVYGLDDRYRGVYGQRRVVFVNRDDLAMLGLKAGEWVDMETVWHDGIERRADGFLLVEYDIPRGCIGAYYPETNPLVPLDSVGDVCNTPTSKSVPVLLHRAAAPASAAA</sequence>
<dbReference type="Pfam" id="PF01568">
    <property type="entry name" value="Molydop_binding"/>
    <property type="match status" value="1"/>
</dbReference>
<comment type="cofactor">
    <cofactor evidence="2">
        <name>[4Fe-4S] cluster</name>
        <dbReference type="ChEBI" id="CHEBI:49883"/>
    </cofactor>
</comment>
<dbReference type="RefSeq" id="WP_060107846.1">
    <property type="nucleotide sequence ID" value="NZ_LPEQ01000108.1"/>
</dbReference>
<evidence type="ECO:0000313" key="12">
    <source>
        <dbReference type="EMBL" id="KVV42189.1"/>
    </source>
</evidence>
<dbReference type="Gene3D" id="3.40.228.10">
    <property type="entry name" value="Dimethylsulfoxide Reductase, domain 2"/>
    <property type="match status" value="1"/>
</dbReference>
<evidence type="ECO:0000256" key="9">
    <source>
        <dbReference type="ARBA" id="ARBA00023014"/>
    </source>
</evidence>
<dbReference type="NCBIfam" id="TIGR01701">
    <property type="entry name" value="Fdhalpha-like"/>
    <property type="match status" value="1"/>
</dbReference>
<dbReference type="CDD" id="cd02787">
    <property type="entry name" value="MopB_CT_ydeP"/>
    <property type="match status" value="1"/>
</dbReference>
<dbReference type="GO" id="GO:0008863">
    <property type="term" value="F:formate dehydrogenase (NAD+) activity"/>
    <property type="evidence" value="ECO:0007669"/>
    <property type="project" value="InterPro"/>
</dbReference>
<gene>
    <name evidence="12" type="ORF">WT27_11375</name>
</gene>
<keyword evidence="7" id="KW-0560">Oxidoreductase</keyword>
<name>A0A105V7E7_9BURK</name>
<keyword evidence="6" id="KW-0479">Metal-binding</keyword>
<evidence type="ECO:0000256" key="7">
    <source>
        <dbReference type="ARBA" id="ARBA00023002"/>
    </source>
</evidence>
<comment type="cofactor">
    <cofactor evidence="1">
        <name>Mo-bis(molybdopterin guanine dinucleotide)</name>
        <dbReference type="ChEBI" id="CHEBI:60539"/>
    </cofactor>
</comment>
<evidence type="ECO:0000256" key="2">
    <source>
        <dbReference type="ARBA" id="ARBA00001966"/>
    </source>
</evidence>
<comment type="similarity">
    <text evidence="3">Belongs to the prokaryotic molybdopterin-containing oxidoreductase family.</text>
</comment>
<dbReference type="InterPro" id="IPR009010">
    <property type="entry name" value="Asp_de-COase-like_dom_sf"/>
</dbReference>
<dbReference type="InterPro" id="IPR037951">
    <property type="entry name" value="MopB_CT_YdeP"/>
</dbReference>
<dbReference type="SUPFAM" id="SSF50692">
    <property type="entry name" value="ADC-like"/>
    <property type="match status" value="1"/>
</dbReference>
<reference evidence="12 13" key="1">
    <citation type="submission" date="2015-11" db="EMBL/GenBank/DDBJ databases">
        <title>Expanding the genomic diversity of Burkholderia species for the development of highly accurate diagnostics.</title>
        <authorList>
            <person name="Sahl J."/>
            <person name="Keim P."/>
            <person name="Wagner D."/>
        </authorList>
    </citation>
    <scope>NUCLEOTIDE SEQUENCE [LARGE SCALE GENOMIC DNA]</scope>
    <source>
        <strain evidence="12 13">MSMB1301WGS</strain>
    </source>
</reference>
<dbReference type="PANTHER" id="PTHR43105:SF4">
    <property type="entry name" value="PROTEIN YDEP"/>
    <property type="match status" value="1"/>
</dbReference>
<dbReference type="PANTHER" id="PTHR43105">
    <property type="entry name" value="RESPIRATORY NITRATE REDUCTASE"/>
    <property type="match status" value="1"/>
</dbReference>
<keyword evidence="4" id="KW-0004">4Fe-4S</keyword>
<feature type="domain" description="Molybdopterin oxidoreductase" evidence="10">
    <location>
        <begin position="113"/>
        <end position="495"/>
    </location>
</feature>
<dbReference type="GO" id="GO:0043546">
    <property type="term" value="F:molybdopterin cofactor binding"/>
    <property type="evidence" value="ECO:0007669"/>
    <property type="project" value="InterPro"/>
</dbReference>
<dbReference type="Pfam" id="PF00384">
    <property type="entry name" value="Molybdopterin"/>
    <property type="match status" value="1"/>
</dbReference>
<dbReference type="InterPro" id="IPR010046">
    <property type="entry name" value="Mopterin_OxRdtse_a_bac"/>
</dbReference>
<keyword evidence="9" id="KW-0411">Iron-sulfur</keyword>
<evidence type="ECO:0000256" key="5">
    <source>
        <dbReference type="ARBA" id="ARBA00022505"/>
    </source>
</evidence>
<evidence type="ECO:0000259" key="10">
    <source>
        <dbReference type="Pfam" id="PF00384"/>
    </source>
</evidence>
<evidence type="ECO:0000256" key="4">
    <source>
        <dbReference type="ARBA" id="ARBA00022485"/>
    </source>
</evidence>
<keyword evidence="5" id="KW-0500">Molybdenum</keyword>
<evidence type="ECO:0000259" key="11">
    <source>
        <dbReference type="Pfam" id="PF01568"/>
    </source>
</evidence>
<dbReference type="InterPro" id="IPR006657">
    <property type="entry name" value="MoPterin_dinucl-bd_dom"/>
</dbReference>
<evidence type="ECO:0000256" key="8">
    <source>
        <dbReference type="ARBA" id="ARBA00023004"/>
    </source>
</evidence>
<dbReference type="Proteomes" id="UP000062317">
    <property type="component" value="Unassembled WGS sequence"/>
</dbReference>
<feature type="domain" description="Molybdopterin dinucleotide-binding" evidence="11">
    <location>
        <begin position="653"/>
        <end position="759"/>
    </location>
</feature>
<dbReference type="EMBL" id="LPEQ01000108">
    <property type="protein sequence ID" value="KVV42189.1"/>
    <property type="molecule type" value="Genomic_DNA"/>
</dbReference>
<dbReference type="InterPro" id="IPR041953">
    <property type="entry name" value="YdeP_MopB"/>
</dbReference>
<evidence type="ECO:0000256" key="6">
    <source>
        <dbReference type="ARBA" id="ARBA00022723"/>
    </source>
</evidence>
<dbReference type="InterPro" id="IPR006656">
    <property type="entry name" value="Mopterin_OxRdtase"/>
</dbReference>
<dbReference type="PIRSF" id="PIRSF000144">
    <property type="entry name" value="CbbBc"/>
    <property type="match status" value="1"/>
</dbReference>
<keyword evidence="8" id="KW-0408">Iron</keyword>
<dbReference type="CDD" id="cd02767">
    <property type="entry name" value="MopB_ydeP"/>
    <property type="match status" value="1"/>
</dbReference>
<evidence type="ECO:0000256" key="1">
    <source>
        <dbReference type="ARBA" id="ARBA00001942"/>
    </source>
</evidence>
<dbReference type="GO" id="GO:0030151">
    <property type="term" value="F:molybdenum ion binding"/>
    <property type="evidence" value="ECO:0007669"/>
    <property type="project" value="InterPro"/>
</dbReference>
<dbReference type="SUPFAM" id="SSF53706">
    <property type="entry name" value="Formate dehydrogenase/DMSO reductase, domains 1-3"/>
    <property type="match status" value="1"/>
</dbReference>
<evidence type="ECO:0000313" key="13">
    <source>
        <dbReference type="Proteomes" id="UP000062317"/>
    </source>
</evidence>
<keyword evidence="13" id="KW-1185">Reference proteome</keyword>
<comment type="caution">
    <text evidence="12">The sequence shown here is derived from an EMBL/GenBank/DDBJ whole genome shotgun (WGS) entry which is preliminary data.</text>
</comment>
<evidence type="ECO:0000256" key="3">
    <source>
        <dbReference type="ARBA" id="ARBA00010312"/>
    </source>
</evidence>
<dbReference type="GO" id="GO:0051539">
    <property type="term" value="F:4 iron, 4 sulfur cluster binding"/>
    <property type="evidence" value="ECO:0007669"/>
    <property type="project" value="UniProtKB-KW"/>
</dbReference>
<organism evidence="12 13">
    <name type="scientific">Burkholderia territorii</name>
    <dbReference type="NCBI Taxonomy" id="1503055"/>
    <lineage>
        <taxon>Bacteria</taxon>
        <taxon>Pseudomonadati</taxon>
        <taxon>Pseudomonadota</taxon>
        <taxon>Betaproteobacteria</taxon>
        <taxon>Burkholderiales</taxon>
        <taxon>Burkholderiaceae</taxon>
        <taxon>Burkholderia</taxon>
        <taxon>Burkholderia cepacia complex</taxon>
    </lineage>
</organism>
<accession>A0A105V7E7</accession>
<dbReference type="GO" id="GO:1990204">
    <property type="term" value="C:oxidoreductase complex"/>
    <property type="evidence" value="ECO:0007669"/>
    <property type="project" value="UniProtKB-ARBA"/>
</dbReference>
<proteinExistence type="inferred from homology"/>
<dbReference type="AlphaFoldDB" id="A0A105V7E7"/>
<dbReference type="GO" id="GO:0045333">
    <property type="term" value="P:cellular respiration"/>
    <property type="evidence" value="ECO:0007669"/>
    <property type="project" value="UniProtKB-ARBA"/>
</dbReference>
<dbReference type="InterPro" id="IPR050123">
    <property type="entry name" value="Prok_molybdopt-oxidoreductase"/>
</dbReference>
<protein>
    <submittedName>
        <fullName evidence="12">CbbBc protein</fullName>
    </submittedName>
</protein>
<dbReference type="Gene3D" id="3.40.50.740">
    <property type="match status" value="1"/>
</dbReference>
<dbReference type="GO" id="GO:0016020">
    <property type="term" value="C:membrane"/>
    <property type="evidence" value="ECO:0007669"/>
    <property type="project" value="TreeGrafter"/>
</dbReference>